<keyword evidence="2" id="KW-1185">Reference proteome</keyword>
<dbReference type="EMBL" id="CAJVQB010164461">
    <property type="protein sequence ID" value="CAG8856841.1"/>
    <property type="molecule type" value="Genomic_DNA"/>
</dbReference>
<dbReference type="Proteomes" id="UP000789901">
    <property type="component" value="Unassembled WGS sequence"/>
</dbReference>
<reference evidence="1 2" key="1">
    <citation type="submission" date="2021-06" db="EMBL/GenBank/DDBJ databases">
        <authorList>
            <person name="Kallberg Y."/>
            <person name="Tangrot J."/>
            <person name="Rosling A."/>
        </authorList>
    </citation>
    <scope>NUCLEOTIDE SEQUENCE [LARGE SCALE GENOMIC DNA]</scope>
    <source>
        <strain evidence="1 2">120-4 pot B 10/14</strain>
    </source>
</reference>
<sequence>DISIVHAEDIRLVLRLQSGQGIQEIEENVSMKGEFDYLQSKVVLSKEFVYDE</sequence>
<accession>A0ABN7XRC0</accession>
<organism evidence="1 2">
    <name type="scientific">Gigaspora margarita</name>
    <dbReference type="NCBI Taxonomy" id="4874"/>
    <lineage>
        <taxon>Eukaryota</taxon>
        <taxon>Fungi</taxon>
        <taxon>Fungi incertae sedis</taxon>
        <taxon>Mucoromycota</taxon>
        <taxon>Glomeromycotina</taxon>
        <taxon>Glomeromycetes</taxon>
        <taxon>Diversisporales</taxon>
        <taxon>Gigasporaceae</taxon>
        <taxon>Gigaspora</taxon>
    </lineage>
</organism>
<proteinExistence type="predicted"/>
<feature type="non-terminal residue" evidence="1">
    <location>
        <position position="1"/>
    </location>
</feature>
<comment type="caution">
    <text evidence="1">The sequence shown here is derived from an EMBL/GenBank/DDBJ whole genome shotgun (WGS) entry which is preliminary data.</text>
</comment>
<feature type="non-terminal residue" evidence="1">
    <location>
        <position position="52"/>
    </location>
</feature>
<evidence type="ECO:0000313" key="1">
    <source>
        <dbReference type="EMBL" id="CAG8856841.1"/>
    </source>
</evidence>
<name>A0ABN7XRC0_GIGMA</name>
<evidence type="ECO:0000313" key="2">
    <source>
        <dbReference type="Proteomes" id="UP000789901"/>
    </source>
</evidence>
<gene>
    <name evidence="1" type="ORF">GMARGA_LOCUS45662</name>
</gene>
<protein>
    <submittedName>
        <fullName evidence="1">4477_t:CDS:1</fullName>
    </submittedName>
</protein>